<keyword evidence="3" id="KW-1185">Reference proteome</keyword>
<evidence type="ECO:0000256" key="1">
    <source>
        <dbReference type="SAM" id="SignalP"/>
    </source>
</evidence>
<evidence type="ECO:0000313" key="3">
    <source>
        <dbReference type="Proteomes" id="UP001141259"/>
    </source>
</evidence>
<feature type="signal peptide" evidence="1">
    <location>
        <begin position="1"/>
        <end position="23"/>
    </location>
</feature>
<gene>
    <name evidence="2" type="ORF">NZH93_17250</name>
</gene>
<dbReference type="AlphaFoldDB" id="A0A9X2VL66"/>
<sequence>MRRGLTALVAACVVGGGVLPVTAAVAAPQGDVVKTWDATVTSGQVPA</sequence>
<accession>A0A9X2VL66</accession>
<comment type="caution">
    <text evidence="2">The sequence shown here is derived from an EMBL/GenBank/DDBJ whole genome shotgun (WGS) entry which is preliminary data.</text>
</comment>
<keyword evidence="1" id="KW-0732">Signal</keyword>
<dbReference type="EMBL" id="JANYMP010000007">
    <property type="protein sequence ID" value="MCS7478610.1"/>
    <property type="molecule type" value="Genomic_DNA"/>
</dbReference>
<protein>
    <submittedName>
        <fullName evidence="2">Uncharacterized protein</fullName>
    </submittedName>
</protein>
<organism evidence="2 3">
    <name type="scientific">Umezawaea endophytica</name>
    <dbReference type="NCBI Taxonomy" id="1654476"/>
    <lineage>
        <taxon>Bacteria</taxon>
        <taxon>Bacillati</taxon>
        <taxon>Actinomycetota</taxon>
        <taxon>Actinomycetes</taxon>
        <taxon>Pseudonocardiales</taxon>
        <taxon>Pseudonocardiaceae</taxon>
        <taxon>Umezawaea</taxon>
    </lineage>
</organism>
<dbReference type="RefSeq" id="WP_259624116.1">
    <property type="nucleotide sequence ID" value="NZ_JANYMP010000007.1"/>
</dbReference>
<evidence type="ECO:0000313" key="2">
    <source>
        <dbReference type="EMBL" id="MCS7478610.1"/>
    </source>
</evidence>
<reference evidence="2" key="1">
    <citation type="submission" date="2022-08" db="EMBL/GenBank/DDBJ databases">
        <authorList>
            <person name="Tistechok S."/>
            <person name="Samborskyy M."/>
            <person name="Roman I."/>
        </authorList>
    </citation>
    <scope>NUCLEOTIDE SEQUENCE</scope>
    <source>
        <strain evidence="2">DSM 103496</strain>
    </source>
</reference>
<name>A0A9X2VL66_9PSEU</name>
<dbReference type="Proteomes" id="UP001141259">
    <property type="component" value="Unassembled WGS sequence"/>
</dbReference>
<proteinExistence type="predicted"/>
<feature type="chain" id="PRO_5040823466" evidence="1">
    <location>
        <begin position="24"/>
        <end position="47"/>
    </location>
</feature>